<dbReference type="InterPro" id="IPR003740">
    <property type="entry name" value="YitT"/>
</dbReference>
<evidence type="ECO:0000256" key="6">
    <source>
        <dbReference type="SAM" id="Phobius"/>
    </source>
</evidence>
<keyword evidence="3 6" id="KW-0812">Transmembrane</keyword>
<feature type="transmembrane region" description="Helical" evidence="6">
    <location>
        <begin position="157"/>
        <end position="176"/>
    </location>
</feature>
<dbReference type="OrthoDB" id="9779786at2"/>
<keyword evidence="4 6" id="KW-1133">Transmembrane helix</keyword>
<comment type="caution">
    <text evidence="8">The sequence shown here is derived from an EMBL/GenBank/DDBJ whole genome shotgun (WGS) entry which is preliminary data.</text>
</comment>
<dbReference type="AlphaFoldDB" id="A0A7V4FIK2"/>
<feature type="transmembrane region" description="Helical" evidence="6">
    <location>
        <begin position="118"/>
        <end position="136"/>
    </location>
</feature>
<organism evidence="8">
    <name type="scientific">Fervidobacterium pennivorans</name>
    <dbReference type="NCBI Taxonomy" id="93466"/>
    <lineage>
        <taxon>Bacteria</taxon>
        <taxon>Thermotogati</taxon>
        <taxon>Thermotogota</taxon>
        <taxon>Thermotogae</taxon>
        <taxon>Thermotogales</taxon>
        <taxon>Fervidobacteriaceae</taxon>
        <taxon>Fervidobacterium</taxon>
    </lineage>
</organism>
<proteinExistence type="predicted"/>
<dbReference type="GO" id="GO:0005886">
    <property type="term" value="C:plasma membrane"/>
    <property type="evidence" value="ECO:0007669"/>
    <property type="project" value="UniProtKB-SubCell"/>
</dbReference>
<dbReference type="Gene3D" id="3.30.70.120">
    <property type="match status" value="1"/>
</dbReference>
<name>A0A7V4FIK2_FERPE</name>
<evidence type="ECO:0000259" key="7">
    <source>
        <dbReference type="Pfam" id="PF10035"/>
    </source>
</evidence>
<feature type="transmembrane region" description="Helical" evidence="6">
    <location>
        <begin position="21"/>
        <end position="41"/>
    </location>
</feature>
<feature type="domain" description="DUF2179" evidence="7">
    <location>
        <begin position="230"/>
        <end position="284"/>
    </location>
</feature>
<dbReference type="CDD" id="cd16380">
    <property type="entry name" value="YitT_C"/>
    <property type="match status" value="1"/>
</dbReference>
<evidence type="ECO:0000256" key="5">
    <source>
        <dbReference type="ARBA" id="ARBA00023136"/>
    </source>
</evidence>
<dbReference type="InterPro" id="IPR019264">
    <property type="entry name" value="DUF2179"/>
</dbReference>
<keyword evidence="2" id="KW-1003">Cell membrane</keyword>
<dbReference type="InterPro" id="IPR051461">
    <property type="entry name" value="UPF0750_membrane"/>
</dbReference>
<dbReference type="Pfam" id="PF02588">
    <property type="entry name" value="YitT_membrane"/>
    <property type="match status" value="1"/>
</dbReference>
<accession>A0A7V4FIK2</accession>
<reference evidence="8" key="1">
    <citation type="journal article" date="2020" name="mSystems">
        <title>Genome- and Community-Level Interaction Insights into Carbon Utilization and Element Cycling Functions of Hydrothermarchaeota in Hydrothermal Sediment.</title>
        <authorList>
            <person name="Zhou Z."/>
            <person name="Liu Y."/>
            <person name="Xu W."/>
            <person name="Pan J."/>
            <person name="Luo Z.H."/>
            <person name="Li M."/>
        </authorList>
    </citation>
    <scope>NUCLEOTIDE SEQUENCE [LARGE SCALE GENOMIC DNA]</scope>
    <source>
        <strain evidence="8">SpSt-640</strain>
    </source>
</reference>
<evidence type="ECO:0000256" key="4">
    <source>
        <dbReference type="ARBA" id="ARBA00022989"/>
    </source>
</evidence>
<dbReference type="EMBL" id="DTBH01000177">
    <property type="protein sequence ID" value="HGQ77952.1"/>
    <property type="molecule type" value="Genomic_DNA"/>
</dbReference>
<protein>
    <submittedName>
        <fullName evidence="8">YitT family protein</fullName>
    </submittedName>
</protein>
<dbReference type="PANTHER" id="PTHR33545:SF5">
    <property type="entry name" value="UPF0750 MEMBRANE PROTEIN YITT"/>
    <property type="match status" value="1"/>
</dbReference>
<dbReference type="Pfam" id="PF10035">
    <property type="entry name" value="DUF2179"/>
    <property type="match status" value="1"/>
</dbReference>
<dbReference type="InterPro" id="IPR015867">
    <property type="entry name" value="N-reg_PII/ATP_PRibTrfase_C"/>
</dbReference>
<feature type="transmembrane region" description="Helical" evidence="6">
    <location>
        <begin position="182"/>
        <end position="201"/>
    </location>
</feature>
<sequence length="294" mass="32556">MVKFSKDFDLKEQIKEYVLSTVGVMLTALGLVIFFIPNNIAAGGASGMAMILHKLISTVPVGIWMYIINVVLFVLGFLLVGKDFSFKTIYSTFALNFFVDLFDRIINIPKYTGEDLMLAVFFGNVLASIGMAIAFANNSSTGGTDIIAKIISKYFHTPIGTTLLMVDFAIGIFAGFAFNARIAMYALLAIIINGITIDFVLKGLELSVTMMIISKKVDEIKRYILEKMERGATILKAQGAYSGRDIDVLYVALKRRELGEVLNVIRHIDPEAFVIVTEARYVLGEGFRRIDKVV</sequence>
<evidence type="ECO:0000256" key="3">
    <source>
        <dbReference type="ARBA" id="ARBA00022692"/>
    </source>
</evidence>
<evidence type="ECO:0000313" key="8">
    <source>
        <dbReference type="EMBL" id="HGQ77952.1"/>
    </source>
</evidence>
<keyword evidence="5 6" id="KW-0472">Membrane</keyword>
<feature type="transmembrane region" description="Helical" evidence="6">
    <location>
        <begin position="61"/>
        <end position="81"/>
    </location>
</feature>
<comment type="subcellular location">
    <subcellularLocation>
        <location evidence="1">Cell membrane</location>
        <topology evidence="1">Multi-pass membrane protein</topology>
    </subcellularLocation>
</comment>
<evidence type="ECO:0000256" key="1">
    <source>
        <dbReference type="ARBA" id="ARBA00004651"/>
    </source>
</evidence>
<dbReference type="PANTHER" id="PTHR33545">
    <property type="entry name" value="UPF0750 MEMBRANE PROTEIN YITT-RELATED"/>
    <property type="match status" value="1"/>
</dbReference>
<dbReference type="PIRSF" id="PIRSF006483">
    <property type="entry name" value="Membrane_protein_YitT"/>
    <property type="match status" value="1"/>
</dbReference>
<gene>
    <name evidence="8" type="ORF">ENU12_08680</name>
</gene>
<evidence type="ECO:0000256" key="2">
    <source>
        <dbReference type="ARBA" id="ARBA00022475"/>
    </source>
</evidence>